<evidence type="ECO:0000259" key="1">
    <source>
        <dbReference type="Pfam" id="PF18545"/>
    </source>
</evidence>
<dbReference type="Proteomes" id="UP000509626">
    <property type="component" value="Chromosome"/>
</dbReference>
<evidence type="ECO:0000313" key="3">
    <source>
        <dbReference type="Proteomes" id="UP000509626"/>
    </source>
</evidence>
<dbReference type="GeneID" id="56038030"/>
<reference evidence="2 3" key="1">
    <citation type="submission" date="2020-06" db="EMBL/GenBank/DDBJ databases">
        <title>NJ-3-1, isolated from saline soil.</title>
        <authorList>
            <person name="Cui H.L."/>
            <person name="Shi X."/>
        </authorList>
    </citation>
    <scope>NUCLEOTIDE SEQUENCE [LARGE SCALE GENOMIC DNA]</scope>
    <source>
        <strain evidence="2 3">NJ-3-1</strain>
    </source>
</reference>
<feature type="domain" description="Halobacterial output" evidence="1">
    <location>
        <begin position="45"/>
        <end position="115"/>
    </location>
</feature>
<dbReference type="AlphaFoldDB" id="A0A7D5QGR6"/>
<dbReference type="EMBL" id="CP058579">
    <property type="protein sequence ID" value="QLG62262.1"/>
    <property type="molecule type" value="Genomic_DNA"/>
</dbReference>
<dbReference type="InterPro" id="IPR040624">
    <property type="entry name" value="HalOD1"/>
</dbReference>
<keyword evidence="3" id="KW-1185">Reference proteome</keyword>
<dbReference type="RefSeq" id="WP_179268847.1">
    <property type="nucleotide sequence ID" value="NZ_CP058579.1"/>
</dbReference>
<gene>
    <name evidence="2" type="ORF">HUG12_11185</name>
</gene>
<name>A0A7D5QGR6_9EURY</name>
<proteinExistence type="predicted"/>
<protein>
    <recommendedName>
        <fullName evidence="1">Halobacterial output domain-containing protein</fullName>
    </recommendedName>
</protein>
<accession>A0A7D5QGR6</accession>
<dbReference type="Pfam" id="PF18545">
    <property type="entry name" value="HalOD1"/>
    <property type="match status" value="1"/>
</dbReference>
<evidence type="ECO:0000313" key="2">
    <source>
        <dbReference type="EMBL" id="QLG62262.1"/>
    </source>
</evidence>
<dbReference type="KEGG" id="halu:HUG12_11185"/>
<organism evidence="2 3">
    <name type="scientific">Halorarum salinum</name>
    <dbReference type="NCBI Taxonomy" id="2743089"/>
    <lineage>
        <taxon>Archaea</taxon>
        <taxon>Methanobacteriati</taxon>
        <taxon>Methanobacteriota</taxon>
        <taxon>Stenosarchaea group</taxon>
        <taxon>Halobacteria</taxon>
        <taxon>Halobacteriales</taxon>
        <taxon>Haloferacaceae</taxon>
        <taxon>Halorarum</taxon>
    </lineage>
</organism>
<sequence length="135" mass="14899">MHERRDDRPQAGGRIERAETLCPFHSFEFRSETNAYEARYDAADVPASIAVIGTMAVVLDREPERLDPLGDRLDIESLDGLLAGNPDWRTGETAVSFDYLGHEVTVRDRGTVTVREPAVDDVAAESGGRVEQPSD</sequence>